<evidence type="ECO:0000256" key="1">
    <source>
        <dbReference type="SAM" id="Coils"/>
    </source>
</evidence>
<dbReference type="Proteomes" id="UP000244338">
    <property type="component" value="Unassembled WGS sequence"/>
</dbReference>
<proteinExistence type="predicted"/>
<reference evidence="4" key="1">
    <citation type="journal article" date="2018" name="Sci. Rep.">
        <title>Lignite coal burning seam in the remote Altai Mountains harbors a hydrogen-driven thermophilic microbial community.</title>
        <authorList>
            <person name="Kadnikov V.V."/>
            <person name="Mardanov A.V."/>
            <person name="Ivasenko D.A."/>
            <person name="Antsiferov D.V."/>
            <person name="Beletsky A.V."/>
            <person name="Karnachuk O.V."/>
            <person name="Ravin N.V."/>
        </authorList>
    </citation>
    <scope>NUCLEOTIDE SEQUENCE [LARGE SCALE GENOMIC DNA]</scope>
</reference>
<name>A0A2R6XZC3_9BACL</name>
<gene>
    <name evidence="3" type="ORF">BSOLF_1484</name>
</gene>
<sequence>MWFEIIVAIAAMVVALSFFIGVLALRRFLQSTEKELARTQADLERLVQELSQTLAKTRESLVQLTSDVHVLAEQARGTLAQTEQLTAEVADRSREIQPLTLSLRRAGENLLEMIQLLTQLTLKQQGKIAKVVTVASTGWDLLNKVRRRRKKVDPGKTTGSGPLP</sequence>
<dbReference type="EMBL" id="PEBX01000074">
    <property type="protein sequence ID" value="PTQ55769.1"/>
    <property type="molecule type" value="Genomic_DNA"/>
</dbReference>
<comment type="caution">
    <text evidence="3">The sequence shown here is derived from an EMBL/GenBank/DDBJ whole genome shotgun (WGS) entry which is preliminary data.</text>
</comment>
<feature type="transmembrane region" description="Helical" evidence="2">
    <location>
        <begin position="6"/>
        <end position="25"/>
    </location>
</feature>
<organism evidence="3 4">
    <name type="scientific">Candidatus Carbonibacillus altaicus</name>
    <dbReference type="NCBI Taxonomy" id="2163959"/>
    <lineage>
        <taxon>Bacteria</taxon>
        <taxon>Bacillati</taxon>
        <taxon>Bacillota</taxon>
        <taxon>Bacilli</taxon>
        <taxon>Bacillales</taxon>
        <taxon>Candidatus Carbonibacillus</taxon>
    </lineage>
</organism>
<dbReference type="AlphaFoldDB" id="A0A2R6XZC3"/>
<accession>A0A2R6XZC3</accession>
<evidence type="ECO:0008006" key="5">
    <source>
        <dbReference type="Google" id="ProtNLM"/>
    </source>
</evidence>
<keyword evidence="1" id="KW-0175">Coiled coil</keyword>
<evidence type="ECO:0000313" key="3">
    <source>
        <dbReference type="EMBL" id="PTQ55769.1"/>
    </source>
</evidence>
<keyword evidence="2" id="KW-1133">Transmembrane helix</keyword>
<evidence type="ECO:0000256" key="2">
    <source>
        <dbReference type="SAM" id="Phobius"/>
    </source>
</evidence>
<keyword evidence="2" id="KW-0812">Transmembrane</keyword>
<protein>
    <recommendedName>
        <fullName evidence="5">DUF948 domain-containing protein</fullName>
    </recommendedName>
</protein>
<keyword evidence="2" id="KW-0472">Membrane</keyword>
<evidence type="ECO:0000313" key="4">
    <source>
        <dbReference type="Proteomes" id="UP000244338"/>
    </source>
</evidence>
<feature type="coiled-coil region" evidence="1">
    <location>
        <begin position="29"/>
        <end position="67"/>
    </location>
</feature>